<protein>
    <submittedName>
        <fullName evidence="2">Flagellar biosynthesis protein</fullName>
    </submittedName>
</protein>
<keyword evidence="3" id="KW-1185">Reference proteome</keyword>
<dbReference type="PANTHER" id="PTHR30531">
    <property type="entry name" value="FLAGELLAR BIOSYNTHETIC PROTEIN FLHB"/>
    <property type="match status" value="1"/>
</dbReference>
<gene>
    <name evidence="2" type="ORF">HNR60_003463</name>
</gene>
<evidence type="ECO:0000313" key="3">
    <source>
        <dbReference type="Proteomes" id="UP000542353"/>
    </source>
</evidence>
<dbReference type="GO" id="GO:0009306">
    <property type="term" value="P:protein secretion"/>
    <property type="evidence" value="ECO:0007669"/>
    <property type="project" value="InterPro"/>
</dbReference>
<organism evidence="2 3">
    <name type="scientific">Rhodopseudomonas rhenobacensis</name>
    <dbReference type="NCBI Taxonomy" id="87461"/>
    <lineage>
        <taxon>Bacteria</taxon>
        <taxon>Pseudomonadati</taxon>
        <taxon>Pseudomonadota</taxon>
        <taxon>Alphaproteobacteria</taxon>
        <taxon>Hyphomicrobiales</taxon>
        <taxon>Nitrobacteraceae</taxon>
        <taxon>Rhodopseudomonas</taxon>
    </lineage>
</organism>
<dbReference type="PANTHER" id="PTHR30531:SF12">
    <property type="entry name" value="FLAGELLAR BIOSYNTHETIC PROTEIN FLHB"/>
    <property type="match status" value="1"/>
</dbReference>
<dbReference type="AlphaFoldDB" id="A0A7W8E0A3"/>
<dbReference type="GO" id="GO:0005886">
    <property type="term" value="C:plasma membrane"/>
    <property type="evidence" value="ECO:0007669"/>
    <property type="project" value="TreeGrafter"/>
</dbReference>
<sequence>MTTPVMNQIAVALHYDKTGAPTVIAKGKGPIGAKIIEVARAHDIPIEENEVLAGALSKVEIGDEIPQELYKAVAEVLVFVLRLSGRVR</sequence>
<dbReference type="InterPro" id="IPR006135">
    <property type="entry name" value="T3SS_substrate_exporter"/>
</dbReference>
<keyword evidence="2" id="KW-0282">Flagellum</keyword>
<reference evidence="2 3" key="1">
    <citation type="submission" date="2020-08" db="EMBL/GenBank/DDBJ databases">
        <title>Genomic Encyclopedia of Type Strains, Phase IV (KMG-IV): sequencing the most valuable type-strain genomes for metagenomic binning, comparative biology and taxonomic classification.</title>
        <authorList>
            <person name="Goeker M."/>
        </authorList>
    </citation>
    <scope>NUCLEOTIDE SEQUENCE [LARGE SCALE GENOMIC DNA]</scope>
    <source>
        <strain evidence="2 3">DSM 12706</strain>
    </source>
</reference>
<comment type="similarity">
    <text evidence="1">Belongs to the type III secretion exporter family.</text>
</comment>
<keyword evidence="2" id="KW-0966">Cell projection</keyword>
<keyword evidence="2" id="KW-0969">Cilium</keyword>
<dbReference type="Gene3D" id="3.40.1690.10">
    <property type="entry name" value="secretion proteins EscU"/>
    <property type="match status" value="1"/>
</dbReference>
<dbReference type="InterPro" id="IPR029025">
    <property type="entry name" value="T3SS_substrate_exporter_C"/>
</dbReference>
<dbReference type="Pfam" id="PF01312">
    <property type="entry name" value="Bac_export_2"/>
    <property type="match status" value="1"/>
</dbReference>
<accession>A0A7W8E0A3</accession>
<dbReference type="EMBL" id="JACHIH010000024">
    <property type="protein sequence ID" value="MBB5048695.1"/>
    <property type="molecule type" value="Genomic_DNA"/>
</dbReference>
<dbReference type="Proteomes" id="UP000542353">
    <property type="component" value="Unassembled WGS sequence"/>
</dbReference>
<proteinExistence type="inferred from homology"/>
<name>A0A7W8E0A3_9BRAD</name>
<evidence type="ECO:0000313" key="2">
    <source>
        <dbReference type="EMBL" id="MBB5048695.1"/>
    </source>
</evidence>
<dbReference type="SUPFAM" id="SSF160544">
    <property type="entry name" value="EscU C-terminal domain-like"/>
    <property type="match status" value="1"/>
</dbReference>
<evidence type="ECO:0000256" key="1">
    <source>
        <dbReference type="ARBA" id="ARBA00010690"/>
    </source>
</evidence>
<dbReference type="RefSeq" id="WP_184259631.1">
    <property type="nucleotide sequence ID" value="NZ_JACHIH010000024.1"/>
</dbReference>
<comment type="caution">
    <text evidence="2">The sequence shown here is derived from an EMBL/GenBank/DDBJ whole genome shotgun (WGS) entry which is preliminary data.</text>
</comment>